<reference evidence="4 5" key="1">
    <citation type="submission" date="2023-04" db="EMBL/GenBank/DDBJ databases">
        <title>Genome of Basidiobolus ranarum AG-B5.</title>
        <authorList>
            <person name="Stajich J.E."/>
            <person name="Carter-House D."/>
            <person name="Gryganskyi A."/>
        </authorList>
    </citation>
    <scope>NUCLEOTIDE SEQUENCE [LARGE SCALE GENOMIC DNA]</scope>
    <source>
        <strain evidence="4 5">AG-B5</strain>
    </source>
</reference>
<sequence>MSQEQDSPHFIELEEQEEVLFRTIQSISESLTVAFLDNLKEENLLFSPASVTFALLLLVNGTAQEAESRAEILDAFNLEFLGKDSTRYLDHVNSAMRDLLNSLLNRDGSVTVPEDKIADFQVANSVWGDDIFDSYIAKVRDLFDAEAFPPPANGKQVNLWIEEKTQGHLKEFFPAEQNFSKDIIMLINSIYFHGRWLSPFNQDDTKMAPFFAPLDKQFDTPMMSIEGKTWEYVEREHYQVLNVPYKDYRFMATIVLPKEVADFKKASSIMNSDEWKRVFLERKTKAKGTVILPKFDLETQMELSKALSSMGIKKVFEVDQAKLHELTGGPLAVDSVLHKCRIQVDEAGSKASAATTIILSRSAMMLSPPFHFECNRPFYFIIRTNCGVPLFMSYIQNPTA</sequence>
<evidence type="ECO:0000313" key="5">
    <source>
        <dbReference type="Proteomes" id="UP001479436"/>
    </source>
</evidence>
<keyword evidence="5" id="KW-1185">Reference proteome</keyword>
<dbReference type="InterPro" id="IPR000215">
    <property type="entry name" value="Serpin_fam"/>
</dbReference>
<name>A0ABR2W5P6_9FUNG</name>
<dbReference type="Gene3D" id="3.30.497.10">
    <property type="entry name" value="Antithrombin, subunit I, domain 2"/>
    <property type="match status" value="1"/>
</dbReference>
<dbReference type="InterPro" id="IPR023796">
    <property type="entry name" value="Serpin_dom"/>
</dbReference>
<protein>
    <recommendedName>
        <fullName evidence="3">Serpin domain-containing protein</fullName>
    </recommendedName>
</protein>
<dbReference type="SUPFAM" id="SSF56574">
    <property type="entry name" value="Serpins"/>
    <property type="match status" value="1"/>
</dbReference>
<dbReference type="Pfam" id="PF00079">
    <property type="entry name" value="Serpin"/>
    <property type="match status" value="1"/>
</dbReference>
<dbReference type="InterPro" id="IPR023795">
    <property type="entry name" value="Serpin_CS"/>
</dbReference>
<dbReference type="PANTHER" id="PTHR11461:SF211">
    <property type="entry name" value="GH10112P-RELATED"/>
    <property type="match status" value="1"/>
</dbReference>
<evidence type="ECO:0000313" key="4">
    <source>
        <dbReference type="EMBL" id="KAK9720923.1"/>
    </source>
</evidence>
<dbReference type="InterPro" id="IPR042185">
    <property type="entry name" value="Serpin_sf_2"/>
</dbReference>
<comment type="similarity">
    <text evidence="1 2">Belongs to the serpin family.</text>
</comment>
<dbReference type="PANTHER" id="PTHR11461">
    <property type="entry name" value="SERINE PROTEASE INHIBITOR, SERPIN"/>
    <property type="match status" value="1"/>
</dbReference>
<comment type="caution">
    <text evidence="4">The sequence shown here is derived from an EMBL/GenBank/DDBJ whole genome shotgun (WGS) entry which is preliminary data.</text>
</comment>
<dbReference type="Proteomes" id="UP001479436">
    <property type="component" value="Unassembled WGS sequence"/>
</dbReference>
<evidence type="ECO:0000256" key="1">
    <source>
        <dbReference type="ARBA" id="ARBA00009500"/>
    </source>
</evidence>
<organism evidence="4 5">
    <name type="scientific">Basidiobolus ranarum</name>
    <dbReference type="NCBI Taxonomy" id="34480"/>
    <lineage>
        <taxon>Eukaryota</taxon>
        <taxon>Fungi</taxon>
        <taxon>Fungi incertae sedis</taxon>
        <taxon>Zoopagomycota</taxon>
        <taxon>Entomophthoromycotina</taxon>
        <taxon>Basidiobolomycetes</taxon>
        <taxon>Basidiobolales</taxon>
        <taxon>Basidiobolaceae</taxon>
        <taxon>Basidiobolus</taxon>
    </lineage>
</organism>
<accession>A0ABR2W5P6</accession>
<dbReference type="SMART" id="SM00093">
    <property type="entry name" value="SERPIN"/>
    <property type="match status" value="1"/>
</dbReference>
<proteinExistence type="inferred from homology"/>
<evidence type="ECO:0000256" key="2">
    <source>
        <dbReference type="RuleBase" id="RU000411"/>
    </source>
</evidence>
<evidence type="ECO:0000259" key="3">
    <source>
        <dbReference type="SMART" id="SM00093"/>
    </source>
</evidence>
<gene>
    <name evidence="4" type="ORF">K7432_003818</name>
</gene>
<dbReference type="InterPro" id="IPR036186">
    <property type="entry name" value="Serpin_sf"/>
</dbReference>
<feature type="domain" description="Serpin" evidence="3">
    <location>
        <begin position="33"/>
        <end position="398"/>
    </location>
</feature>
<dbReference type="Gene3D" id="2.30.39.10">
    <property type="entry name" value="Alpha-1-antitrypsin, domain 1"/>
    <property type="match status" value="1"/>
</dbReference>
<dbReference type="InterPro" id="IPR042178">
    <property type="entry name" value="Serpin_sf_1"/>
</dbReference>
<dbReference type="PROSITE" id="PS00284">
    <property type="entry name" value="SERPIN"/>
    <property type="match status" value="1"/>
</dbReference>
<dbReference type="EMBL" id="JASJQH010006997">
    <property type="protein sequence ID" value="KAK9720923.1"/>
    <property type="molecule type" value="Genomic_DNA"/>
</dbReference>